<evidence type="ECO:0000313" key="2">
    <source>
        <dbReference type="EMBL" id="KAA1133488.1"/>
    </source>
</evidence>
<evidence type="ECO:0000313" key="1">
    <source>
        <dbReference type="EMBL" id="KAA1082619.1"/>
    </source>
</evidence>
<dbReference type="PANTHER" id="PTHR33339:SF1">
    <property type="entry name" value="LYSM DOMAIN-CONTAINING PROTEIN"/>
    <property type="match status" value="1"/>
</dbReference>
<protein>
    <submittedName>
        <fullName evidence="2">Uncharacterized protein</fullName>
    </submittedName>
</protein>
<accession>A0A5B0S6Q7</accession>
<organism evidence="2 4">
    <name type="scientific">Puccinia graminis f. sp. tritici</name>
    <dbReference type="NCBI Taxonomy" id="56615"/>
    <lineage>
        <taxon>Eukaryota</taxon>
        <taxon>Fungi</taxon>
        <taxon>Dikarya</taxon>
        <taxon>Basidiomycota</taxon>
        <taxon>Pucciniomycotina</taxon>
        <taxon>Pucciniomycetes</taxon>
        <taxon>Pucciniales</taxon>
        <taxon>Pucciniaceae</taxon>
        <taxon>Puccinia</taxon>
    </lineage>
</organism>
<dbReference type="Proteomes" id="UP000325313">
    <property type="component" value="Unassembled WGS sequence"/>
</dbReference>
<dbReference type="OrthoDB" id="2501761at2759"/>
<dbReference type="EMBL" id="VSWC01000119">
    <property type="protein sequence ID" value="KAA1082619.1"/>
    <property type="molecule type" value="Genomic_DNA"/>
</dbReference>
<proteinExistence type="predicted"/>
<keyword evidence="3" id="KW-1185">Reference proteome</keyword>
<gene>
    <name evidence="1" type="ORF">PGT21_008619</name>
    <name evidence="2" type="ORF">PGTUg99_017325</name>
</gene>
<evidence type="ECO:0000313" key="3">
    <source>
        <dbReference type="Proteomes" id="UP000324748"/>
    </source>
</evidence>
<evidence type="ECO:0000313" key="4">
    <source>
        <dbReference type="Proteomes" id="UP000325313"/>
    </source>
</evidence>
<dbReference type="PANTHER" id="PTHR33339">
    <property type="entry name" value="LYSM DOMAIN-CONTAINING PROTEIN"/>
    <property type="match status" value="1"/>
</dbReference>
<dbReference type="EMBL" id="VDEP01000071">
    <property type="protein sequence ID" value="KAA1133488.1"/>
    <property type="molecule type" value="Genomic_DNA"/>
</dbReference>
<reference evidence="3 4" key="1">
    <citation type="submission" date="2019-05" db="EMBL/GenBank/DDBJ databases">
        <title>Emergence of the Ug99 lineage of the wheat stem rust pathogen through somatic hybridization.</title>
        <authorList>
            <person name="Li F."/>
            <person name="Upadhyaya N.M."/>
            <person name="Sperschneider J."/>
            <person name="Matny O."/>
            <person name="Nguyen-Phuc H."/>
            <person name="Mago R."/>
            <person name="Raley C."/>
            <person name="Miller M.E."/>
            <person name="Silverstein K.A.T."/>
            <person name="Henningsen E."/>
            <person name="Hirsch C.D."/>
            <person name="Visser B."/>
            <person name="Pretorius Z.A."/>
            <person name="Steffenson B.J."/>
            <person name="Schwessinger B."/>
            <person name="Dodds P.N."/>
            <person name="Figueroa M."/>
        </authorList>
    </citation>
    <scope>NUCLEOTIDE SEQUENCE [LARGE SCALE GENOMIC DNA]</scope>
    <source>
        <strain evidence="1">21-0</strain>
        <strain evidence="2 4">Ug99</strain>
    </source>
</reference>
<comment type="caution">
    <text evidence="2">The sequence shown here is derived from an EMBL/GenBank/DDBJ whole genome shotgun (WGS) entry which is preliminary data.</text>
</comment>
<dbReference type="AlphaFoldDB" id="A0A5B0S6Q7"/>
<sequence length="238" mass="26479">MLSFTIRSTATISQEILSAKKPACHSLITILDFTVPGSFQQKLTCLQTNISSHSMNCLSKLLLMQTILQPLLISIIAANNGQALQVYPNRKPPSLYHVLHPRGEFAAGAEYIPPVDDKPPAPYECAPKPLVPQTWKDLRVDKYIKYYPRPLEVNLTTFASQNKALNLACGLNQFCSAGQLYSPIRGRAWWVLAAVEQFSFYENALYLAIAFAAGQAKGMPILWGLIFFQISLTTTKDK</sequence>
<dbReference type="Proteomes" id="UP000324748">
    <property type="component" value="Unassembled WGS sequence"/>
</dbReference>
<name>A0A5B0S6Q7_PUCGR</name>